<gene>
    <name evidence="1" type="ORF">BLA18109_03779</name>
</gene>
<evidence type="ECO:0000313" key="2">
    <source>
        <dbReference type="Proteomes" id="UP000494260"/>
    </source>
</evidence>
<reference evidence="1 2" key="1">
    <citation type="submission" date="2019-09" db="EMBL/GenBank/DDBJ databases">
        <authorList>
            <person name="Depoorter E."/>
        </authorList>
    </citation>
    <scope>NUCLEOTIDE SEQUENCE [LARGE SCALE GENOMIC DNA]</scope>
    <source>
        <strain evidence="1">R-18109</strain>
    </source>
</reference>
<accession>A0A6P2W0M3</accession>
<dbReference type="Proteomes" id="UP000494260">
    <property type="component" value="Unassembled WGS sequence"/>
</dbReference>
<organism evidence="1 2">
    <name type="scientific">Burkholderia lata (strain ATCC 17760 / DSM 23089 / LMG 22485 / NCIMB 9086 / R18194 / 383)</name>
    <dbReference type="NCBI Taxonomy" id="482957"/>
    <lineage>
        <taxon>Bacteria</taxon>
        <taxon>Pseudomonadati</taxon>
        <taxon>Pseudomonadota</taxon>
        <taxon>Betaproteobacteria</taxon>
        <taxon>Burkholderiales</taxon>
        <taxon>Burkholderiaceae</taxon>
        <taxon>Burkholderia</taxon>
        <taxon>Burkholderia cepacia complex</taxon>
    </lineage>
</organism>
<dbReference type="AlphaFoldDB" id="A0A6P2W0M3"/>
<sequence>MRSGVAVILVFLLNGCAGKADVNSPIRLSFEQLGAESETRRTEQGLDVRTAISITGLSLPTVAGQTIMSPGGKLPDLLAVPVAGSCSRLIVNRYDTDATADDVRTIKTKLDELLDLSVHIAALESQQQLGYLGLTAAQGASDAKETGSAAIAAAIGASGTTIDAISAAQKKIAADLDAAKQTVNANLKDVRNFSQKTGVIIARWTTSQDKTASASLGTIFGASRKASDTTTGFVVMAGIRDVSLQIGTDLITRLAVERDDPGASVDVENIFDAPYIETFSRSAKFLAYSEQLDAARALTAELRLTPQQLTSLVGSDVAKNLLLQQQITLSYISSAIISASNQGIIGNSKIEAYPYLFWPRPARAKTLDLERIRRNDGPNSTVGWKDVYSNRTTLISLKKKFEGLDAKVIERAKNDDTCWYIIPKEGAYKSVGYFDTGNWLCRPDSRQYGSKSWPEWNPVPSQCIDISADLLKKSQ</sequence>
<protein>
    <submittedName>
        <fullName evidence="1">Uncharacterized protein</fullName>
    </submittedName>
</protein>
<proteinExistence type="predicted"/>
<dbReference type="EMBL" id="CABVQH010000012">
    <property type="protein sequence ID" value="VWC89078.1"/>
    <property type="molecule type" value="Genomic_DNA"/>
</dbReference>
<evidence type="ECO:0000313" key="1">
    <source>
        <dbReference type="EMBL" id="VWC89078.1"/>
    </source>
</evidence>
<name>A0A6P2W0M3_BURL3</name>